<dbReference type="InterPro" id="IPR049132">
    <property type="entry name" value="FAN1-like_euk"/>
</dbReference>
<feature type="domain" description="VRR-NUC" evidence="20">
    <location>
        <begin position="950"/>
        <end position="1065"/>
    </location>
</feature>
<dbReference type="FunCoup" id="H3BGJ0">
    <property type="interactions" value="2701"/>
</dbReference>
<dbReference type="CDD" id="cd22326">
    <property type="entry name" value="FAN1-like"/>
    <property type="match status" value="1"/>
</dbReference>
<dbReference type="GO" id="GO:0008409">
    <property type="term" value="F:5'-3' exonuclease activity"/>
    <property type="evidence" value="ECO:0007669"/>
    <property type="project" value="TreeGrafter"/>
</dbReference>
<comment type="cofactor">
    <cofactor evidence="17">
        <name>Mg(2+)</name>
        <dbReference type="ChEBI" id="CHEBI:18420"/>
    </cofactor>
    <cofactor evidence="17">
        <name>Mn(2+)</name>
        <dbReference type="ChEBI" id="CHEBI:29035"/>
    </cofactor>
</comment>
<name>H3BGJ0_LATCH</name>
<dbReference type="InterPro" id="IPR014883">
    <property type="entry name" value="VRR_NUC"/>
</dbReference>
<evidence type="ECO:0000313" key="21">
    <source>
        <dbReference type="Ensembl" id="ENSLACP00000021011.1"/>
    </source>
</evidence>
<dbReference type="eggNOG" id="KOG2143">
    <property type="taxonomic scope" value="Eukaryota"/>
</dbReference>
<dbReference type="RefSeq" id="XP_005987805.1">
    <property type="nucleotide sequence ID" value="XM_005987743.1"/>
</dbReference>
<evidence type="ECO:0000256" key="13">
    <source>
        <dbReference type="ARBA" id="ARBA00023054"/>
    </source>
</evidence>
<evidence type="ECO:0000256" key="14">
    <source>
        <dbReference type="ARBA" id="ARBA00023204"/>
    </source>
</evidence>
<dbReference type="InterPro" id="IPR049125">
    <property type="entry name" value="FAN1-like_WH"/>
</dbReference>
<keyword evidence="5 17" id="KW-0479">Metal-binding</keyword>
<evidence type="ECO:0000256" key="10">
    <source>
        <dbReference type="ARBA" id="ARBA00022833"/>
    </source>
</evidence>
<dbReference type="Proteomes" id="UP000008672">
    <property type="component" value="Unassembled WGS sequence"/>
</dbReference>
<dbReference type="InterPro" id="IPR033315">
    <property type="entry name" value="Fan1-like"/>
</dbReference>
<dbReference type="OrthoDB" id="76364at2759"/>
<protein>
    <recommendedName>
        <fullName evidence="17">Fanconi-associated nuclease</fullName>
        <ecNumber evidence="17">3.1.4.1</ecNumber>
    </recommendedName>
</protein>
<evidence type="ECO:0000256" key="15">
    <source>
        <dbReference type="ARBA" id="ARBA00023211"/>
    </source>
</evidence>
<dbReference type="Gene3D" id="3.40.1350.10">
    <property type="match status" value="1"/>
</dbReference>
<dbReference type="PANTHER" id="PTHR15749:SF4">
    <property type="entry name" value="FANCONI-ASSOCIATED NUCLEASE 1"/>
    <property type="match status" value="1"/>
</dbReference>
<reference evidence="22" key="1">
    <citation type="submission" date="2011-08" db="EMBL/GenBank/DDBJ databases">
        <title>The draft genome of Latimeria chalumnae.</title>
        <authorList>
            <person name="Di Palma F."/>
            <person name="Alfoldi J."/>
            <person name="Johnson J."/>
            <person name="Berlin A."/>
            <person name="Gnerre S."/>
            <person name="Jaffe D."/>
            <person name="MacCallum I."/>
            <person name="Young S."/>
            <person name="Walker B.J."/>
            <person name="Lander E."/>
            <person name="Lindblad-Toh K."/>
        </authorList>
    </citation>
    <scope>NUCLEOTIDE SEQUENCE [LARGE SCALE GENOMIC DNA]</scope>
    <source>
        <strain evidence="22">Wild caught</strain>
    </source>
</reference>
<dbReference type="CTD" id="22909"/>
<dbReference type="Pfam" id="PF21315">
    <property type="entry name" value="FAN1_HTH"/>
    <property type="match status" value="1"/>
</dbReference>
<dbReference type="GO" id="GO:0008270">
    <property type="term" value="F:zinc ion binding"/>
    <property type="evidence" value="ECO:0007669"/>
    <property type="project" value="UniProtKB-KW"/>
</dbReference>
<dbReference type="Bgee" id="ENSLACG00000018462">
    <property type="expression patterns" value="Expressed in muscle tissue and 2 other cell types or tissues"/>
</dbReference>
<dbReference type="InParanoid" id="H3BGJ0"/>
<reference evidence="21" key="2">
    <citation type="submission" date="2025-08" db="UniProtKB">
        <authorList>
            <consortium name="Ensembl"/>
        </authorList>
    </citation>
    <scope>IDENTIFICATION</scope>
</reference>
<keyword evidence="15 17" id="KW-0464">Manganese</keyword>
<dbReference type="EMBL" id="AFYH01009716">
    <property type="status" value="NOT_ANNOTATED_CDS"/>
    <property type="molecule type" value="Genomic_DNA"/>
</dbReference>
<sequence>MSEARSPEKKRPRRSLSLSKNKKNVRVKNKAVPSKSDATNPHSILSFFNNAPPAKVACPACGEVVPRFWINEHMDEACQKKSSVCDDVILVSSINVKSFEKSSPQSPKVPPSQVINTKTTKISTTQISGASSKEIASPYFKKSGLTHKAQDDQRGKAVKTISLGSLSSKLSRKYHRQVNTLNVQKVESHSATSAPNKEEEGIMEQIENVSLNSSQKENQFVEVSEKNCKNIKEKRTRNVASIGGFEMMEFTTALECEGEDGLPQVCEKVKSTSASQTDTRSEVLFPLSRSTSSPGASVSSVPEQSVTQKHDDCKISSVLLRDNCEISSDHHDKDDCFEISQETRKMPQGNTSLLNSNESSSTEALPIRELDDLENDFDSERFGGSLEETGCSLNVEADSQNVNRAVILANESSSNDGSISGTSRHPYYLCNFLMVLQTVMNHEDDRQLFNEKEIKNINKFHQLSAAGQKLYVRLFQRKLNWIKVNKLEYTEIGSDLVPVIEELVQADLLQTESELQDISEMLDLLSAPEMKTLAKAFHLANPSGLKQQLVEDFLHLAKQRSIFSFSKNQLGVGASILKRGKELAGKCVRVCRGPRAVFSRVLLLFSLTDSMEDEEAASGGQSQLFTVLMVNMGRVAFPSYNVTRRAKNFQDREDLIRYETAMHMLIDVTTSMVNGKWEEAHLLYKVAKEAWLELRSSSCLRYHEKLPVYLRCFTVGWVYTRILSRGVEILQRLRMYEEAVEELQGLLSQNVYCLDSRGRWWDRLALNLHQHLKHTEKAIMCIREGLSDSLVRTGHQLSLYQRALRMRDSPRCKKFHRLLLDLPAIQVEDVTHVTIKGKMFPQMGVGKSVFLMVGDEESSDDNSLSTVMCSVEELAIAHYRQQGFDQGIHGEGSTFSTLYGLLMWDIIFLDGIPDVFRNPYQAYPLDLYTDSFYENRKDAIESRLQLLQDASNEILKEKIAEIWSTQQGKVNTLVSWERFTSLQQAQGLASCFGGPFLSGVCWRLAKDLRHCRGGLPDLVVWNTQNNSYKVVEVKGPNDRLSHKQMIWLDELRRLGAEVEISWYAESPCGRIDKASPGCFGVLWVGGGSMFVTCTYSAL</sequence>
<keyword evidence="6" id="KW-0255">Endonuclease</keyword>
<keyword evidence="12 17" id="KW-0460">Magnesium</keyword>
<evidence type="ECO:0000256" key="9">
    <source>
        <dbReference type="ARBA" id="ARBA00022801"/>
    </source>
</evidence>
<dbReference type="Pfam" id="PF21170">
    <property type="entry name" value="FAN1_TPR"/>
    <property type="match status" value="1"/>
</dbReference>
<dbReference type="PANTHER" id="PTHR15749">
    <property type="entry name" value="FANCONI-ASSOCIATED NUCLEASE 1"/>
    <property type="match status" value="1"/>
</dbReference>
<evidence type="ECO:0000256" key="1">
    <source>
        <dbReference type="ARBA" id="ARBA00000983"/>
    </source>
</evidence>
<accession>H3BGJ0</accession>
<keyword evidence="4 17" id="KW-0540">Nuclease</keyword>
<keyword evidence="16 17" id="KW-0539">Nucleus</keyword>
<dbReference type="GO" id="GO:0070336">
    <property type="term" value="F:flap-structured DNA binding"/>
    <property type="evidence" value="ECO:0007669"/>
    <property type="project" value="TreeGrafter"/>
</dbReference>
<evidence type="ECO:0000256" key="17">
    <source>
        <dbReference type="RuleBase" id="RU365033"/>
    </source>
</evidence>
<keyword evidence="14 17" id="KW-0234">DNA repair</keyword>
<evidence type="ECO:0000259" key="20">
    <source>
        <dbReference type="SMART" id="SM00990"/>
    </source>
</evidence>
<evidence type="ECO:0000256" key="2">
    <source>
        <dbReference type="ARBA" id="ARBA00004123"/>
    </source>
</evidence>
<evidence type="ECO:0000259" key="19">
    <source>
        <dbReference type="SMART" id="SM00734"/>
    </source>
</evidence>
<reference evidence="21" key="3">
    <citation type="submission" date="2025-09" db="UniProtKB">
        <authorList>
            <consortium name="Ensembl"/>
        </authorList>
    </citation>
    <scope>IDENTIFICATION</scope>
</reference>
<comment type="subcellular location">
    <subcellularLocation>
        <location evidence="2 17">Nucleus</location>
    </subcellularLocation>
</comment>
<evidence type="ECO:0000256" key="16">
    <source>
        <dbReference type="ARBA" id="ARBA00023242"/>
    </source>
</evidence>
<proteinExistence type="inferred from homology"/>
<dbReference type="GeneTree" id="ENSGT00390000018637"/>
<dbReference type="OMA" id="CEILPQH"/>
<dbReference type="InterPro" id="IPR049126">
    <property type="entry name" value="FAN1-like_TPR"/>
</dbReference>
<keyword evidence="10" id="KW-0862">Zinc</keyword>
<feature type="compositionally biased region" description="Basic residues" evidence="18">
    <location>
        <begin position="10"/>
        <end position="29"/>
    </location>
</feature>
<dbReference type="GeneID" id="102357824"/>
<dbReference type="GO" id="GO:0036297">
    <property type="term" value="P:interstrand cross-link repair"/>
    <property type="evidence" value="ECO:0007669"/>
    <property type="project" value="InterPro"/>
</dbReference>
<dbReference type="InterPro" id="IPR011856">
    <property type="entry name" value="tRNA_endonuc-like_dom_sf"/>
</dbReference>
<comment type="function">
    <text evidence="17">Nuclease required for the repair of DNA interstrand cross-links (ICL). Acts as a 5'-3' exonuclease that anchors at a cut end of DNA and cleaves DNA successively at every third nucleotide, allowing to excise an ICL from one strand through flanking incisions.</text>
</comment>
<feature type="compositionally biased region" description="Low complexity" evidence="18">
    <location>
        <begin position="350"/>
        <end position="363"/>
    </location>
</feature>
<evidence type="ECO:0000256" key="3">
    <source>
        <dbReference type="ARBA" id="ARBA00005533"/>
    </source>
</evidence>
<dbReference type="KEGG" id="lcm:102357824"/>
<keyword evidence="22" id="KW-1185">Reference proteome</keyword>
<dbReference type="FunFam" id="3.40.1350.10:FF:000004">
    <property type="entry name" value="Fanconi-associated nuclease"/>
    <property type="match status" value="1"/>
</dbReference>
<dbReference type="GO" id="GO:0004528">
    <property type="term" value="F:phosphodiesterase I activity"/>
    <property type="evidence" value="ECO:0007669"/>
    <property type="project" value="UniProtKB-EC"/>
</dbReference>
<keyword evidence="8" id="KW-0863">Zinc-finger</keyword>
<feature type="domain" description="UBZ4-type" evidence="19">
    <location>
        <begin position="55"/>
        <end position="79"/>
    </location>
</feature>
<evidence type="ECO:0000256" key="6">
    <source>
        <dbReference type="ARBA" id="ARBA00022759"/>
    </source>
</evidence>
<dbReference type="AlphaFoldDB" id="H3BGJ0"/>
<evidence type="ECO:0000256" key="12">
    <source>
        <dbReference type="ARBA" id="ARBA00022842"/>
    </source>
</evidence>
<evidence type="ECO:0000313" key="22">
    <source>
        <dbReference type="Proteomes" id="UP000008672"/>
    </source>
</evidence>
<dbReference type="InterPro" id="IPR006642">
    <property type="entry name" value="Rad18_UBZ4"/>
</dbReference>
<organism evidence="21 22">
    <name type="scientific">Latimeria chalumnae</name>
    <name type="common">Coelacanth</name>
    <dbReference type="NCBI Taxonomy" id="7897"/>
    <lineage>
        <taxon>Eukaryota</taxon>
        <taxon>Metazoa</taxon>
        <taxon>Chordata</taxon>
        <taxon>Craniata</taxon>
        <taxon>Vertebrata</taxon>
        <taxon>Euteleostomi</taxon>
        <taxon>Coelacanthiformes</taxon>
        <taxon>Coelacanthidae</taxon>
        <taxon>Latimeria</taxon>
    </lineage>
</organism>
<evidence type="ECO:0000256" key="8">
    <source>
        <dbReference type="ARBA" id="ARBA00022771"/>
    </source>
</evidence>
<dbReference type="Pfam" id="PF21169">
    <property type="entry name" value="Fan1_SAP"/>
    <property type="match status" value="1"/>
</dbReference>
<dbReference type="SMART" id="SM00734">
    <property type="entry name" value="ZnF_Rad18"/>
    <property type="match status" value="1"/>
</dbReference>
<evidence type="ECO:0000256" key="18">
    <source>
        <dbReference type="SAM" id="MobiDB-lite"/>
    </source>
</evidence>
<evidence type="ECO:0000256" key="4">
    <source>
        <dbReference type="ARBA" id="ARBA00022722"/>
    </source>
</evidence>
<feature type="region of interest" description="Disordered" evidence="18">
    <location>
        <begin position="1"/>
        <end position="41"/>
    </location>
</feature>
<dbReference type="STRING" id="7897.ENSLACP00000021011"/>
<feature type="region of interest" description="Disordered" evidence="18">
    <location>
        <begin position="343"/>
        <end position="363"/>
    </location>
</feature>
<dbReference type="EMBL" id="AFYH01009715">
    <property type="status" value="NOT_ANNOTATED_CDS"/>
    <property type="molecule type" value="Genomic_DNA"/>
</dbReference>
<gene>
    <name evidence="21" type="primary">FAN1</name>
</gene>
<keyword evidence="7 17" id="KW-0227">DNA damage</keyword>
<keyword evidence="9 17" id="KW-0378">Hydrolase</keyword>
<dbReference type="InterPro" id="IPR049138">
    <property type="entry name" value="Fan1_SAP_met"/>
</dbReference>
<evidence type="ECO:0000256" key="7">
    <source>
        <dbReference type="ARBA" id="ARBA00022763"/>
    </source>
</evidence>
<evidence type="ECO:0000256" key="5">
    <source>
        <dbReference type="ARBA" id="ARBA00022723"/>
    </source>
</evidence>
<keyword evidence="11" id="KW-0269">Exonuclease</keyword>
<dbReference type="GO" id="GO:0017108">
    <property type="term" value="F:5'-flap endonuclease activity"/>
    <property type="evidence" value="ECO:0007669"/>
    <property type="project" value="TreeGrafter"/>
</dbReference>
<comment type="catalytic activity">
    <reaction evidence="1 17">
        <text>Hydrolytically removes 5'-nucleotides successively from the 3'-hydroxy termini of 3'-hydroxy-terminated oligonucleotides.</text>
        <dbReference type="EC" id="3.1.4.1"/>
    </reaction>
</comment>
<dbReference type="Ensembl" id="ENSLACT00000021151.1">
    <property type="protein sequence ID" value="ENSLACP00000021011.1"/>
    <property type="gene ID" value="ENSLACG00000018462.2"/>
</dbReference>
<evidence type="ECO:0000256" key="11">
    <source>
        <dbReference type="ARBA" id="ARBA00022839"/>
    </source>
</evidence>
<dbReference type="Pfam" id="PF08774">
    <property type="entry name" value="VRR_NUC"/>
    <property type="match status" value="1"/>
</dbReference>
<dbReference type="SMART" id="SM00990">
    <property type="entry name" value="VRR_NUC"/>
    <property type="match status" value="1"/>
</dbReference>
<comment type="similarity">
    <text evidence="3 17">Belongs to the FAN1 family.</text>
</comment>
<dbReference type="GO" id="GO:0005634">
    <property type="term" value="C:nucleus"/>
    <property type="evidence" value="ECO:0007669"/>
    <property type="project" value="UniProtKB-SubCell"/>
</dbReference>
<dbReference type="EC" id="3.1.4.1" evidence="17"/>
<keyword evidence="13" id="KW-0175">Coiled coil</keyword>